<dbReference type="EMBL" id="FNEM01000003">
    <property type="protein sequence ID" value="SDI78611.1"/>
    <property type="molecule type" value="Genomic_DNA"/>
</dbReference>
<name>A0A1G8NEA9_9GAMM</name>
<evidence type="ECO:0000313" key="1">
    <source>
        <dbReference type="EMBL" id="SDI78611.1"/>
    </source>
</evidence>
<evidence type="ECO:0008006" key="3">
    <source>
        <dbReference type="Google" id="ProtNLM"/>
    </source>
</evidence>
<dbReference type="Pfam" id="PF16108">
    <property type="entry name" value="DUF4826"/>
    <property type="match status" value="1"/>
</dbReference>
<reference evidence="2" key="1">
    <citation type="submission" date="2016-10" db="EMBL/GenBank/DDBJ databases">
        <authorList>
            <person name="Varghese N."/>
            <person name="Submissions S."/>
        </authorList>
    </citation>
    <scope>NUCLEOTIDE SEQUENCE [LARGE SCALE GENOMIC DNA]</scope>
    <source>
        <strain evidence="2">DSM 23317</strain>
    </source>
</reference>
<dbReference type="InterPro" id="IPR032251">
    <property type="entry name" value="DUF4826"/>
</dbReference>
<protein>
    <recommendedName>
        <fullName evidence="3">DUF4826 domain-containing protein</fullName>
    </recommendedName>
</protein>
<proteinExistence type="predicted"/>
<dbReference type="RefSeq" id="WP_090362906.1">
    <property type="nucleotide sequence ID" value="NZ_FNEM01000003.1"/>
</dbReference>
<keyword evidence="2" id="KW-1185">Reference proteome</keyword>
<dbReference type="AlphaFoldDB" id="A0A1G8NEA9"/>
<organism evidence="1 2">
    <name type="scientific">Ferrimonas sediminum</name>
    <dbReference type="NCBI Taxonomy" id="718193"/>
    <lineage>
        <taxon>Bacteria</taxon>
        <taxon>Pseudomonadati</taxon>
        <taxon>Pseudomonadota</taxon>
        <taxon>Gammaproteobacteria</taxon>
        <taxon>Alteromonadales</taxon>
        <taxon>Ferrimonadaceae</taxon>
        <taxon>Ferrimonas</taxon>
    </lineage>
</organism>
<gene>
    <name evidence="1" type="ORF">SAMN04488540_103104</name>
</gene>
<sequence length="137" mass="16052">MKEQQGTEEQRWIREQFQKANRHMAEKGLIPGKVLDKDSRILPPFVTLWKIQETGSANRRFWVISGDLPTDLLDAQNIPDAREALRHFALNWQLKAENILRTTQDKTQVEFANLMIARAESMATMHMTDRYWQQQSA</sequence>
<dbReference type="Proteomes" id="UP000199527">
    <property type="component" value="Unassembled WGS sequence"/>
</dbReference>
<dbReference type="OrthoDB" id="3078260at2"/>
<evidence type="ECO:0000313" key="2">
    <source>
        <dbReference type="Proteomes" id="UP000199527"/>
    </source>
</evidence>
<accession>A0A1G8NEA9</accession>